<dbReference type="Pfam" id="PF00106">
    <property type="entry name" value="adh_short"/>
    <property type="match status" value="1"/>
</dbReference>
<dbReference type="PIRSF" id="PIRSF000126">
    <property type="entry name" value="11-beta-HSD1"/>
    <property type="match status" value="1"/>
</dbReference>
<dbReference type="PANTHER" id="PTHR42901:SF1">
    <property type="entry name" value="ALCOHOL DEHYDROGENASE"/>
    <property type="match status" value="1"/>
</dbReference>
<reference evidence="5" key="1">
    <citation type="submission" date="2016-05" db="EMBL/GenBank/DDBJ databases">
        <authorList>
            <person name="Holder M.E."/>
            <person name="Ajami N.J."/>
            <person name="Petrosino J.F."/>
        </authorList>
    </citation>
    <scope>NUCLEOTIDE SEQUENCE [LARGE SCALE GENOMIC DNA]</scope>
    <source>
        <strain evidence="5">ATCC 700696</strain>
    </source>
</reference>
<dbReference type="Gene3D" id="3.40.50.720">
    <property type="entry name" value="NAD(P)-binding Rossmann-like Domain"/>
    <property type="match status" value="1"/>
</dbReference>
<keyword evidence="5" id="KW-1185">Reference proteome</keyword>
<organism evidence="4 5">
    <name type="scientific">Mogibacterium pumilum</name>
    <dbReference type="NCBI Taxonomy" id="86332"/>
    <lineage>
        <taxon>Bacteria</taxon>
        <taxon>Bacillati</taxon>
        <taxon>Bacillota</taxon>
        <taxon>Clostridia</taxon>
        <taxon>Peptostreptococcales</taxon>
        <taxon>Anaerovoracaceae</taxon>
        <taxon>Mogibacterium</taxon>
    </lineage>
</organism>
<dbReference type="RefSeq" id="WP_094234558.1">
    <property type="nucleotide sequence ID" value="NZ_CP016199.1"/>
</dbReference>
<dbReference type="CDD" id="cd05233">
    <property type="entry name" value="SDR_c"/>
    <property type="match status" value="1"/>
</dbReference>
<evidence type="ECO:0000256" key="3">
    <source>
        <dbReference type="RuleBase" id="RU000363"/>
    </source>
</evidence>
<proteinExistence type="inferred from homology"/>
<dbReference type="AlphaFoldDB" id="A0A223ATN0"/>
<name>A0A223ATN0_9FIRM</name>
<comment type="similarity">
    <text evidence="1 3">Belongs to the short-chain dehydrogenases/reductases (SDR) family.</text>
</comment>
<evidence type="ECO:0000313" key="4">
    <source>
        <dbReference type="EMBL" id="ASS38318.1"/>
    </source>
</evidence>
<dbReference type="PRINTS" id="PR00081">
    <property type="entry name" value="GDHRDH"/>
</dbReference>
<dbReference type="InterPro" id="IPR036291">
    <property type="entry name" value="NAD(P)-bd_dom_sf"/>
</dbReference>
<evidence type="ECO:0000256" key="1">
    <source>
        <dbReference type="ARBA" id="ARBA00006484"/>
    </source>
</evidence>
<dbReference type="Proteomes" id="UP000214689">
    <property type="component" value="Chromosome"/>
</dbReference>
<dbReference type="EMBL" id="CP016199">
    <property type="protein sequence ID" value="ASS38318.1"/>
    <property type="molecule type" value="Genomic_DNA"/>
</dbReference>
<evidence type="ECO:0008006" key="6">
    <source>
        <dbReference type="Google" id="ProtNLM"/>
    </source>
</evidence>
<gene>
    <name evidence="4" type="ORF">AXF17_07865</name>
</gene>
<keyword evidence="2" id="KW-0560">Oxidoreductase</keyword>
<dbReference type="PANTHER" id="PTHR42901">
    <property type="entry name" value="ALCOHOL DEHYDROGENASE"/>
    <property type="match status" value="1"/>
</dbReference>
<accession>A0A223ATN0</accession>
<dbReference type="SUPFAM" id="SSF51735">
    <property type="entry name" value="NAD(P)-binding Rossmann-fold domains"/>
    <property type="match status" value="1"/>
</dbReference>
<evidence type="ECO:0000313" key="5">
    <source>
        <dbReference type="Proteomes" id="UP000214689"/>
    </source>
</evidence>
<dbReference type="OrthoDB" id="9808814at2"/>
<sequence>MNTQTISIPNIKSVSPASGLACITGASSGIGAEFARQLAAEGYSVILVARREDRLVDLGQELASDYYVECECITADLSDLNECENLVSHLKSKREMPLDILINNAGFGAVGRFDRSDISKDLNMIDVNVKALHYIAHEMMPHFIERDHGHIINVGSVAGLMPGGPYMATYYATKSYVVSLTNALAEELKRLGSRAQVHALCPGPVNTEFNDVANVKFSLKGISARECVSYCIDEADKGKIIIIPNMIVKVAAVASKLVPREIVLGIVARSQKSKIER</sequence>
<protein>
    <recommendedName>
        <fullName evidence="6">Ketoacyl reductase</fullName>
    </recommendedName>
</protein>
<evidence type="ECO:0000256" key="2">
    <source>
        <dbReference type="ARBA" id="ARBA00023002"/>
    </source>
</evidence>
<dbReference type="InterPro" id="IPR002347">
    <property type="entry name" value="SDR_fam"/>
</dbReference>
<dbReference type="PRINTS" id="PR00080">
    <property type="entry name" value="SDRFAMILY"/>
</dbReference>
<dbReference type="GO" id="GO:0016491">
    <property type="term" value="F:oxidoreductase activity"/>
    <property type="evidence" value="ECO:0007669"/>
    <property type="project" value="UniProtKB-KW"/>
</dbReference>